<dbReference type="EMBL" id="JAFCIX010000093">
    <property type="protein sequence ID" value="KAH6598926.1"/>
    <property type="molecule type" value="Genomic_DNA"/>
</dbReference>
<dbReference type="PANTHER" id="PTHR44163:SF1">
    <property type="entry name" value="U3 SMALL NUCLEOLAR RNA-ASSOCIATED PROTEIN 4 HOMOLOG"/>
    <property type="match status" value="1"/>
</dbReference>
<organism evidence="2 3">
    <name type="scientific">Batrachochytrium salamandrivorans</name>
    <dbReference type="NCBI Taxonomy" id="1357716"/>
    <lineage>
        <taxon>Eukaryota</taxon>
        <taxon>Fungi</taxon>
        <taxon>Fungi incertae sedis</taxon>
        <taxon>Chytridiomycota</taxon>
        <taxon>Chytridiomycota incertae sedis</taxon>
        <taxon>Chytridiomycetes</taxon>
        <taxon>Rhizophydiales</taxon>
        <taxon>Rhizophydiales incertae sedis</taxon>
        <taxon>Batrachochytrium</taxon>
    </lineage>
</organism>
<comment type="caution">
    <text evidence="2">The sequence shown here is derived from an EMBL/GenBank/DDBJ whole genome shotgun (WGS) entry which is preliminary data.</text>
</comment>
<dbReference type="SUPFAM" id="SSF50978">
    <property type="entry name" value="WD40 repeat-like"/>
    <property type="match status" value="2"/>
</dbReference>
<dbReference type="PANTHER" id="PTHR44163">
    <property type="entry name" value="U3 SMALL NUCLEOLAR RNA-ASSOCIATED PROTEIN 4 HOMOLOG"/>
    <property type="match status" value="1"/>
</dbReference>
<dbReference type="SMART" id="SM00320">
    <property type="entry name" value="WD40"/>
    <property type="match status" value="7"/>
</dbReference>
<evidence type="ECO:0000256" key="1">
    <source>
        <dbReference type="SAM" id="MobiDB-lite"/>
    </source>
</evidence>
<reference evidence="2 3" key="1">
    <citation type="submission" date="2021-02" db="EMBL/GenBank/DDBJ databases">
        <title>Variation within the Batrachochytrium salamandrivorans European outbreak.</title>
        <authorList>
            <person name="Kelly M."/>
            <person name="Pasmans F."/>
            <person name="Shea T.P."/>
            <person name="Munoz J.F."/>
            <person name="Carranza S."/>
            <person name="Cuomo C.A."/>
            <person name="Martel A."/>
        </authorList>
    </citation>
    <scope>NUCLEOTIDE SEQUENCE [LARGE SCALE GENOMIC DNA]</scope>
    <source>
        <strain evidence="2 3">AMFP18/2</strain>
    </source>
</reference>
<dbReference type="Pfam" id="PF00400">
    <property type="entry name" value="WD40"/>
    <property type="match status" value="2"/>
</dbReference>
<dbReference type="InterPro" id="IPR015943">
    <property type="entry name" value="WD40/YVTN_repeat-like_dom_sf"/>
</dbReference>
<sequence length="941" mass="103018">MGLLQQQHIPSLESSTTHTAMQQQHLQKHQTAIAAVHRCRFVQYTPSAIVSLAFAPASAKRQRYLAAARANGNIELWNPRGKSWFLERTIPGSPEAPIESVVWVHQTIDPSQSVTELDADMDMDSDDQETQDYPTHISPPQIPLKSSSPRLFSAGLTGLITEYDLTSLLPRHETDSFGGPIWCMAANHAQSHLAVGCEDGYVRIFKILPLDQGSIEFVATVEKQVGRVMSLAWHPTDKFLVVGSVKNIIRKICVATGRSVHRMVLDTVRGEDTIVWDLQILQPSLGNGQTSEVIVAADSLGYVTFWDWNTATLRKCVKAHGADALCLASNAAGTRVFSAGVDRKVVEITLADISLPTASSNTKGLGKKSGSSSARLANSSNHSGSHVNGKRAPISKTSWIISGQKRYHTHDVRALLYIEDRPFDAIVSGGVDTSLIFSSPALSFNKMKQHRMPLHPHSPLVSIAPAARLVMSRFDDSVNVWRLGDIDPTLSDFNSGNESTQGARQMDIQPSFDDHQRLDHAGHKLLMTIKFKGRTNLCASAISADGCWIALADLYSVKVYRVILPSELSCGAFSLSNGLAKPVSGNTALPVIKRVKKVPVTGGASVLIFSPDSSRLVIAGTDSFVRVVLLGTPLDDSMQVAAVFEQHAGTNHHINRHSMNHSKASGESSKDKNERAVVILACICADSRFLATTDALNRIYVFDLESLQLHTSLPVFSSLLTCMVFHPGRVSHESTPTPTTTSPFSPPTLIFTSTTNELVMYDIGLCKAGGRMSHWSRVNSHRLPQAFVERREIVMGVCVDPAAPMRLIVWGAYMVCFIDLTVQPIDVSTTSTKSKLKGIWRNSSGSDLHHAIKKRSVEDRDCRDVDRAEGEIVLRNEPQDQSGRKSASVQVTLQKGFVVDTRYQSIMYLGFCGSQIVVVERPVLHVLAALPTAFYKHKYGT</sequence>
<dbReference type="Gene3D" id="2.130.10.10">
    <property type="entry name" value="YVTN repeat-like/Quinoprotein amine dehydrogenase"/>
    <property type="match status" value="3"/>
</dbReference>
<keyword evidence="3" id="KW-1185">Reference proteome</keyword>
<dbReference type="InterPro" id="IPR001680">
    <property type="entry name" value="WD40_rpt"/>
</dbReference>
<feature type="region of interest" description="Disordered" evidence="1">
    <location>
        <begin position="360"/>
        <end position="391"/>
    </location>
</feature>
<evidence type="ECO:0008006" key="4">
    <source>
        <dbReference type="Google" id="ProtNLM"/>
    </source>
</evidence>
<proteinExistence type="predicted"/>
<evidence type="ECO:0000313" key="3">
    <source>
        <dbReference type="Proteomes" id="UP001648503"/>
    </source>
</evidence>
<evidence type="ECO:0000313" key="2">
    <source>
        <dbReference type="EMBL" id="KAH6598926.1"/>
    </source>
</evidence>
<dbReference type="Proteomes" id="UP001648503">
    <property type="component" value="Unassembled WGS sequence"/>
</dbReference>
<accession>A0ABQ8FIP0</accession>
<name>A0ABQ8FIP0_9FUNG</name>
<dbReference type="InterPro" id="IPR036322">
    <property type="entry name" value="WD40_repeat_dom_sf"/>
</dbReference>
<feature type="compositionally biased region" description="Low complexity" evidence="1">
    <location>
        <begin position="360"/>
        <end position="387"/>
    </location>
</feature>
<gene>
    <name evidence="2" type="ORF">BASA50_003432</name>
</gene>
<dbReference type="InterPro" id="IPR046351">
    <property type="entry name" value="UTP4"/>
</dbReference>
<protein>
    <recommendedName>
        <fullName evidence="4">Anaphase-promoting complex subunit 4 WD40 domain-containing protein</fullName>
    </recommendedName>
</protein>